<sequence>MAEYEDSLDYEEENHLQSGSCAFSDAELRALLMAYIDNIDLFERRHCPAAKEVKKAAAWQKLCTAVNACGQGSLRTIKSLKKKISDMKSSAKSWLRFQKNPPTGNRKGKTKLWYYDTVIDHVIGRDSPILDGVEGGSESGVSGLFGLTVVRKLNLGSATAQLMPLTSVNLNSRQKMHSFMIRRSIVPMLLR</sequence>
<dbReference type="Proteomes" id="UP001374579">
    <property type="component" value="Unassembled WGS sequence"/>
</dbReference>
<feature type="domain" description="Myb/SANT-like DNA-binding" evidence="1">
    <location>
        <begin position="23"/>
        <end position="93"/>
    </location>
</feature>
<organism evidence="2 3">
    <name type="scientific">Littorina saxatilis</name>
    <dbReference type="NCBI Taxonomy" id="31220"/>
    <lineage>
        <taxon>Eukaryota</taxon>
        <taxon>Metazoa</taxon>
        <taxon>Spiralia</taxon>
        <taxon>Lophotrochozoa</taxon>
        <taxon>Mollusca</taxon>
        <taxon>Gastropoda</taxon>
        <taxon>Caenogastropoda</taxon>
        <taxon>Littorinimorpha</taxon>
        <taxon>Littorinoidea</taxon>
        <taxon>Littorinidae</taxon>
        <taxon>Littorina</taxon>
    </lineage>
</organism>
<dbReference type="EMBL" id="JBAMIC010000002">
    <property type="protein sequence ID" value="KAK7112879.1"/>
    <property type="molecule type" value="Genomic_DNA"/>
</dbReference>
<evidence type="ECO:0000313" key="2">
    <source>
        <dbReference type="EMBL" id="KAK7112879.1"/>
    </source>
</evidence>
<keyword evidence="3" id="KW-1185">Reference proteome</keyword>
<dbReference type="InterPro" id="IPR028002">
    <property type="entry name" value="Myb_DNA-bind_5"/>
</dbReference>
<evidence type="ECO:0000313" key="3">
    <source>
        <dbReference type="Proteomes" id="UP001374579"/>
    </source>
</evidence>
<comment type="caution">
    <text evidence="2">The sequence shown here is derived from an EMBL/GenBank/DDBJ whole genome shotgun (WGS) entry which is preliminary data.</text>
</comment>
<dbReference type="AlphaFoldDB" id="A0AAN9GLS3"/>
<reference evidence="2 3" key="1">
    <citation type="submission" date="2024-02" db="EMBL/GenBank/DDBJ databases">
        <title>Chromosome-scale genome assembly of the rough periwinkle Littorina saxatilis.</title>
        <authorList>
            <person name="De Jode A."/>
            <person name="Faria R."/>
            <person name="Formenti G."/>
            <person name="Sims Y."/>
            <person name="Smith T.P."/>
            <person name="Tracey A."/>
            <person name="Wood J.M.D."/>
            <person name="Zagrodzka Z.B."/>
            <person name="Johannesson K."/>
            <person name="Butlin R.K."/>
            <person name="Leder E.H."/>
        </authorList>
    </citation>
    <scope>NUCLEOTIDE SEQUENCE [LARGE SCALE GENOMIC DNA]</scope>
    <source>
        <strain evidence="2">Snail1</strain>
        <tissue evidence="2">Muscle</tissue>
    </source>
</reference>
<proteinExistence type="predicted"/>
<dbReference type="Pfam" id="PF13873">
    <property type="entry name" value="Myb_DNA-bind_5"/>
    <property type="match status" value="1"/>
</dbReference>
<accession>A0AAN9GLS3</accession>
<evidence type="ECO:0000259" key="1">
    <source>
        <dbReference type="Pfam" id="PF13873"/>
    </source>
</evidence>
<name>A0AAN9GLS3_9CAEN</name>
<gene>
    <name evidence="2" type="ORF">V1264_012257</name>
</gene>
<protein>
    <recommendedName>
        <fullName evidence="1">Myb/SANT-like DNA-binding domain-containing protein</fullName>
    </recommendedName>
</protein>